<evidence type="ECO:0000256" key="2">
    <source>
        <dbReference type="ARBA" id="ARBA00022679"/>
    </source>
</evidence>
<protein>
    <submittedName>
        <fullName evidence="6">Alkylated DNA repair protein alkB 8</fullName>
        <ecNumber evidence="6">2.1.1.229</ecNumber>
    </submittedName>
</protein>
<proteinExistence type="predicted"/>
<keyword evidence="7" id="KW-1185">Reference proteome</keyword>
<dbReference type="GO" id="GO:0032259">
    <property type="term" value="P:methylation"/>
    <property type="evidence" value="ECO:0007669"/>
    <property type="project" value="UniProtKB-KW"/>
</dbReference>
<dbReference type="InterPro" id="IPR005123">
    <property type="entry name" value="Oxoglu/Fe-dep_dioxygenase_dom"/>
</dbReference>
<dbReference type="InterPro" id="IPR027450">
    <property type="entry name" value="AlkB-like"/>
</dbReference>
<dbReference type="PANTHER" id="PTHR13069:SF21">
    <property type="entry name" value="ALKYLATED DNA REPAIR PROTEIN ALKB HOMOLOG 8"/>
    <property type="match status" value="1"/>
</dbReference>
<gene>
    <name evidence="6" type="primary">ALKBH8</name>
    <name evidence="6" type="ORF">MHBO_000357</name>
</gene>
<name>A0ABV2AFC7_9EUKA</name>
<dbReference type="InterPro" id="IPR035979">
    <property type="entry name" value="RBD_domain_sf"/>
</dbReference>
<dbReference type="PANTHER" id="PTHR13069">
    <property type="entry name" value="ALKYLATED DNA REPAIR PROTEIN ALKB HOMOLOG 8"/>
    <property type="match status" value="1"/>
</dbReference>
<dbReference type="CDD" id="cd02440">
    <property type="entry name" value="AdoMet_MTases"/>
    <property type="match status" value="1"/>
</dbReference>
<dbReference type="InterPro" id="IPR037151">
    <property type="entry name" value="AlkB-like_sf"/>
</dbReference>
<dbReference type="SUPFAM" id="SSF51197">
    <property type="entry name" value="Clavaminate synthase-like"/>
    <property type="match status" value="1"/>
</dbReference>
<keyword evidence="4" id="KW-0694">RNA-binding</keyword>
<evidence type="ECO:0000256" key="1">
    <source>
        <dbReference type="ARBA" id="ARBA00022603"/>
    </source>
</evidence>
<evidence type="ECO:0000259" key="5">
    <source>
        <dbReference type="PROSITE" id="PS51471"/>
    </source>
</evidence>
<dbReference type="InterPro" id="IPR012677">
    <property type="entry name" value="Nucleotide-bd_a/b_plait_sf"/>
</dbReference>
<evidence type="ECO:0000313" key="7">
    <source>
        <dbReference type="Proteomes" id="UP001439008"/>
    </source>
</evidence>
<organism evidence="6 7">
    <name type="scientific">Bonamia ostreae</name>
    <dbReference type="NCBI Taxonomy" id="126728"/>
    <lineage>
        <taxon>Eukaryota</taxon>
        <taxon>Sar</taxon>
        <taxon>Rhizaria</taxon>
        <taxon>Endomyxa</taxon>
        <taxon>Ascetosporea</taxon>
        <taxon>Haplosporida</taxon>
        <taxon>Bonamia</taxon>
    </lineage>
</organism>
<sequence length="617" mass="71866">MALKKRITCVEKEKSKMGSFQFDKSKEPTKHLFVVNVSDSDNPPNKTTIQKFFTRYSKYVSVYNSHSNSCVNVTLDSVECALKAKIDSKRKDFSLNGRKAKISFSSLNFKRNINFSNQAECVCETKDCANPPGLVYIDNFVTEDEEQRLIKQIDDYKWISDFGRRVQHYGFRFSHIDREVDLNETDVTEIPKSFIQNFGERLEQPFLKDSFNKTDQITINEYKNSNGIRYHTDSHTSFKDHIFVLSLGAPIVMCLRLPDNSQNKLYFLRRRSMLILSDRSRFVWQHGIALRKTDRNCLVPDHKNGLVARGRRVSITYRRVNLDQKCRCEFAKHCDFRTKGKTNFEKLPEIEKENVHNVYSMIARHFSHTRGIKWPKVLKFLSRVRKGSLVVDIACGNGKYFEAIEDDSVLIGFDICSELIQIAKNKNFTNKKNFDVLVADALKTPLKSQTADFVISVALLHHLSTLKRRKECIKEMLRILKPNGLLFICAWAFEQEKDSRFKFSEQDCLVDWNLQLKHISEKDEDFLEKMDGKMREMVRIRRNNSEVMCTVPRYCHVYKKGELDKIVKSASEMDESGRTEIIESFYDKGNWCLVIKKICSFGTFFLANKIISLALHL</sequence>
<comment type="caution">
    <text evidence="6">The sequence shown here is derived from an EMBL/GenBank/DDBJ whole genome shotgun (WGS) entry which is preliminary data.</text>
</comment>
<accession>A0ABV2AFC7</accession>
<dbReference type="GO" id="GO:0106335">
    <property type="term" value="F:tRNA (5-carboxymethyluridine(34)-5-O)-methyltransferase activity"/>
    <property type="evidence" value="ECO:0007669"/>
    <property type="project" value="UniProtKB-EC"/>
</dbReference>
<dbReference type="Gene3D" id="3.40.50.150">
    <property type="entry name" value="Vaccinia Virus protein VP39"/>
    <property type="match status" value="1"/>
</dbReference>
<dbReference type="Gene3D" id="2.60.120.590">
    <property type="entry name" value="Alpha-ketoglutarate-dependent dioxygenase AlkB-like"/>
    <property type="match status" value="1"/>
</dbReference>
<dbReference type="PROSITE" id="PS51471">
    <property type="entry name" value="FE2OG_OXY"/>
    <property type="match status" value="1"/>
</dbReference>
<dbReference type="InterPro" id="IPR051422">
    <property type="entry name" value="AlkB_tRNA_MeTrf/Diox"/>
</dbReference>
<evidence type="ECO:0000256" key="4">
    <source>
        <dbReference type="ARBA" id="ARBA00022884"/>
    </source>
</evidence>
<dbReference type="Proteomes" id="UP001439008">
    <property type="component" value="Unassembled WGS sequence"/>
</dbReference>
<keyword evidence="1 6" id="KW-0489">Methyltransferase</keyword>
<dbReference type="EC" id="2.1.1.229" evidence="6"/>
<reference evidence="6 7" key="1">
    <citation type="journal article" date="2024" name="BMC Biol.">
        <title>Comparative genomics of Ascetosporea gives new insight into the evolutionary basis for animal parasitism in Rhizaria.</title>
        <authorList>
            <person name="Hiltunen Thoren M."/>
            <person name="Onut-Brannstrom I."/>
            <person name="Alfjorden A."/>
            <person name="Peckova H."/>
            <person name="Swords F."/>
            <person name="Hooper C."/>
            <person name="Holzer A.S."/>
            <person name="Bass D."/>
            <person name="Burki F."/>
        </authorList>
    </citation>
    <scope>NUCLEOTIDE SEQUENCE [LARGE SCALE GENOMIC DNA]</scope>
    <source>
        <strain evidence="6">20-A016</strain>
    </source>
</reference>
<evidence type="ECO:0000256" key="3">
    <source>
        <dbReference type="ARBA" id="ARBA00022833"/>
    </source>
</evidence>
<keyword evidence="3" id="KW-0862">Zinc</keyword>
<dbReference type="Gene3D" id="3.30.70.330">
    <property type="match status" value="1"/>
</dbReference>
<keyword evidence="2 6" id="KW-0808">Transferase</keyword>
<feature type="domain" description="Fe2OG dioxygenase" evidence="5">
    <location>
        <begin position="213"/>
        <end position="321"/>
    </location>
</feature>
<dbReference type="EMBL" id="JBDODL010000052">
    <property type="protein sequence ID" value="MES1918386.1"/>
    <property type="molecule type" value="Genomic_DNA"/>
</dbReference>
<dbReference type="SUPFAM" id="SSF53335">
    <property type="entry name" value="S-adenosyl-L-methionine-dependent methyltransferases"/>
    <property type="match status" value="1"/>
</dbReference>
<dbReference type="Pfam" id="PF08241">
    <property type="entry name" value="Methyltransf_11"/>
    <property type="match status" value="1"/>
</dbReference>
<dbReference type="InterPro" id="IPR013216">
    <property type="entry name" value="Methyltransf_11"/>
</dbReference>
<dbReference type="InterPro" id="IPR029063">
    <property type="entry name" value="SAM-dependent_MTases_sf"/>
</dbReference>
<dbReference type="Pfam" id="PF13532">
    <property type="entry name" value="2OG-FeII_Oxy_2"/>
    <property type="match status" value="1"/>
</dbReference>
<evidence type="ECO:0000313" key="6">
    <source>
        <dbReference type="EMBL" id="MES1918386.1"/>
    </source>
</evidence>
<dbReference type="SUPFAM" id="SSF54928">
    <property type="entry name" value="RNA-binding domain, RBD"/>
    <property type="match status" value="1"/>
</dbReference>